<dbReference type="AlphaFoldDB" id="A0A8X6WNQ7"/>
<evidence type="ECO:0000313" key="2">
    <source>
        <dbReference type="Proteomes" id="UP000886998"/>
    </source>
</evidence>
<proteinExistence type="predicted"/>
<comment type="caution">
    <text evidence="1">The sequence shown here is derived from an EMBL/GenBank/DDBJ whole genome shotgun (WGS) entry which is preliminary data.</text>
</comment>
<dbReference type="Proteomes" id="UP000886998">
    <property type="component" value="Unassembled WGS sequence"/>
</dbReference>
<sequence length="99" mass="11428">MREKNSLTIADIIEWIDREMGKKEKPPSLFCRGELWNIPEGGDAAIQADDRGRYAGGLDRRVWRVYQFKKSVQQTIFVRCDTPSPRVKQGIRRKGFATS</sequence>
<dbReference type="EMBL" id="BMAV01000931">
    <property type="protein sequence ID" value="GFY38572.1"/>
    <property type="molecule type" value="Genomic_DNA"/>
</dbReference>
<keyword evidence="2" id="KW-1185">Reference proteome</keyword>
<accession>A0A8X6WNQ7</accession>
<protein>
    <submittedName>
        <fullName evidence="1">Uncharacterized protein</fullName>
    </submittedName>
</protein>
<evidence type="ECO:0000313" key="1">
    <source>
        <dbReference type="EMBL" id="GFY38572.1"/>
    </source>
</evidence>
<gene>
    <name evidence="1" type="ORF">TNIN_189221</name>
</gene>
<reference evidence="1" key="1">
    <citation type="submission" date="2020-08" db="EMBL/GenBank/DDBJ databases">
        <title>Multicomponent nature underlies the extraordinary mechanical properties of spider dragline silk.</title>
        <authorList>
            <person name="Kono N."/>
            <person name="Nakamura H."/>
            <person name="Mori M."/>
            <person name="Yoshida Y."/>
            <person name="Ohtoshi R."/>
            <person name="Malay A.D."/>
            <person name="Moran D.A.P."/>
            <person name="Tomita M."/>
            <person name="Numata K."/>
            <person name="Arakawa K."/>
        </authorList>
    </citation>
    <scope>NUCLEOTIDE SEQUENCE</scope>
</reference>
<organism evidence="1 2">
    <name type="scientific">Trichonephila inaurata madagascariensis</name>
    <dbReference type="NCBI Taxonomy" id="2747483"/>
    <lineage>
        <taxon>Eukaryota</taxon>
        <taxon>Metazoa</taxon>
        <taxon>Ecdysozoa</taxon>
        <taxon>Arthropoda</taxon>
        <taxon>Chelicerata</taxon>
        <taxon>Arachnida</taxon>
        <taxon>Araneae</taxon>
        <taxon>Araneomorphae</taxon>
        <taxon>Entelegynae</taxon>
        <taxon>Araneoidea</taxon>
        <taxon>Nephilidae</taxon>
        <taxon>Trichonephila</taxon>
        <taxon>Trichonephila inaurata</taxon>
    </lineage>
</organism>
<name>A0A8X6WNQ7_9ARAC</name>